<sequence length="159" mass="18116">MTGKARHATNFDALKLIPQIKRLCLTSEIFLPDTEDEGEHPRFGLSYDLDLYRSILQTQHELDVLEVNVGLSTYDNFTSTYDLPSKILHNRTAWKAFDEYLTSPLSSDLPAPIGIHVNVTWGSSKSHEPWSGKEYVFRGELQREMRSCLKRSLEAGMAL</sequence>
<proteinExistence type="predicted"/>
<reference evidence="1 2" key="1">
    <citation type="journal article" date="2020" name="ISME J.">
        <title>Uncovering the hidden diversity of litter-decomposition mechanisms in mushroom-forming fungi.</title>
        <authorList>
            <person name="Floudas D."/>
            <person name="Bentzer J."/>
            <person name="Ahren D."/>
            <person name="Johansson T."/>
            <person name="Persson P."/>
            <person name="Tunlid A."/>
        </authorList>
    </citation>
    <scope>NUCLEOTIDE SEQUENCE [LARGE SCALE GENOMIC DNA]</scope>
    <source>
        <strain evidence="1 2">CBS 175.51</strain>
    </source>
</reference>
<dbReference type="EMBL" id="JAACJK010000013">
    <property type="protein sequence ID" value="KAF5338539.1"/>
    <property type="molecule type" value="Genomic_DNA"/>
</dbReference>
<evidence type="ECO:0000313" key="2">
    <source>
        <dbReference type="Proteomes" id="UP000541558"/>
    </source>
</evidence>
<accession>A0A8H5CB81</accession>
<organism evidence="1 2">
    <name type="scientific">Ephemerocybe angulata</name>
    <dbReference type="NCBI Taxonomy" id="980116"/>
    <lineage>
        <taxon>Eukaryota</taxon>
        <taxon>Fungi</taxon>
        <taxon>Dikarya</taxon>
        <taxon>Basidiomycota</taxon>
        <taxon>Agaricomycotina</taxon>
        <taxon>Agaricomycetes</taxon>
        <taxon>Agaricomycetidae</taxon>
        <taxon>Agaricales</taxon>
        <taxon>Agaricineae</taxon>
        <taxon>Psathyrellaceae</taxon>
        <taxon>Ephemerocybe</taxon>
    </lineage>
</organism>
<dbReference type="Proteomes" id="UP000541558">
    <property type="component" value="Unassembled WGS sequence"/>
</dbReference>
<evidence type="ECO:0000313" key="1">
    <source>
        <dbReference type="EMBL" id="KAF5338539.1"/>
    </source>
</evidence>
<protein>
    <submittedName>
        <fullName evidence="1">Uncharacterized protein</fullName>
    </submittedName>
</protein>
<gene>
    <name evidence="1" type="ORF">D9611_013265</name>
</gene>
<name>A0A8H5CB81_9AGAR</name>
<dbReference type="AlphaFoldDB" id="A0A8H5CB81"/>
<comment type="caution">
    <text evidence="1">The sequence shown here is derived from an EMBL/GenBank/DDBJ whole genome shotgun (WGS) entry which is preliminary data.</text>
</comment>
<keyword evidence="2" id="KW-1185">Reference proteome</keyword>